<evidence type="ECO:0000313" key="7">
    <source>
        <dbReference type="Proteomes" id="UP000292052"/>
    </source>
</evidence>
<dbReference type="STRING" id="1661398.A0A482VXW5"/>
<comment type="caution">
    <text evidence="6">The sequence shown here is derived from an EMBL/GenBank/DDBJ whole genome shotgun (WGS) entry which is preliminary data.</text>
</comment>
<evidence type="ECO:0000256" key="3">
    <source>
        <dbReference type="ARBA" id="ARBA00023211"/>
    </source>
</evidence>
<keyword evidence="1" id="KW-0479">Metal-binding</keyword>
<gene>
    <name evidence="6" type="ORF">BDFB_010903</name>
</gene>
<sequence>GAIPATIAIIKGQIKVGLSENELNQLGDVKISQPIKTSRRDLSFVVANNLNGGTTVSGTLLVANKAGIPVFATGGIGGVHREGETTFDVSADLIELGKSNVAVISSGVKSILDIAKTLEYLETQGVFVATLASDSRDFPAFYSRRSGCQAPYLVKTAQEAAKIIHCCHNLNVQSGMLFAVPVPEKFALDEVVINDVIAEALKDAKRNRIEGKEITPFLLARIGEITAGKSLDTSILSLDMAY</sequence>
<keyword evidence="4" id="KW-0456">Lyase</keyword>
<dbReference type="Gene3D" id="3.40.1790.10">
    <property type="entry name" value="Indigoidine synthase domain"/>
    <property type="match status" value="1"/>
</dbReference>
<dbReference type="Pfam" id="PF04227">
    <property type="entry name" value="Indigoidine_A"/>
    <property type="match status" value="1"/>
</dbReference>
<dbReference type="GO" id="GO:0004730">
    <property type="term" value="F:pseudouridylate synthase activity"/>
    <property type="evidence" value="ECO:0007669"/>
    <property type="project" value="InterPro"/>
</dbReference>
<dbReference type="PANTHER" id="PTHR42909">
    <property type="entry name" value="ZGC:136858"/>
    <property type="match status" value="1"/>
</dbReference>
<name>A0A482VXW5_ASBVE</name>
<protein>
    <submittedName>
        <fullName evidence="6">Pseudouridine-metabolizing bifunctional protein</fullName>
    </submittedName>
</protein>
<dbReference type="GO" id="GO:0046872">
    <property type="term" value="F:metal ion binding"/>
    <property type="evidence" value="ECO:0007669"/>
    <property type="project" value="UniProtKB-KW"/>
</dbReference>
<dbReference type="OrthoDB" id="198885at2759"/>
<feature type="non-terminal residue" evidence="6">
    <location>
        <position position="1"/>
    </location>
</feature>
<reference evidence="6 7" key="1">
    <citation type="submission" date="2017-03" db="EMBL/GenBank/DDBJ databases">
        <title>Genome of the blue death feigning beetle - Asbolus verrucosus.</title>
        <authorList>
            <person name="Rider S.D."/>
        </authorList>
    </citation>
    <scope>NUCLEOTIDE SEQUENCE [LARGE SCALE GENOMIC DNA]</scope>
    <source>
        <strain evidence="6">Butters</strain>
        <tissue evidence="6">Head and leg muscle</tissue>
    </source>
</reference>
<dbReference type="EMBL" id="QDEB01055400">
    <property type="protein sequence ID" value="RZC37127.1"/>
    <property type="molecule type" value="Genomic_DNA"/>
</dbReference>
<keyword evidence="2" id="KW-0378">Hydrolase</keyword>
<organism evidence="6 7">
    <name type="scientific">Asbolus verrucosus</name>
    <name type="common">Desert ironclad beetle</name>
    <dbReference type="NCBI Taxonomy" id="1661398"/>
    <lineage>
        <taxon>Eukaryota</taxon>
        <taxon>Metazoa</taxon>
        <taxon>Ecdysozoa</taxon>
        <taxon>Arthropoda</taxon>
        <taxon>Hexapoda</taxon>
        <taxon>Insecta</taxon>
        <taxon>Pterygota</taxon>
        <taxon>Neoptera</taxon>
        <taxon>Endopterygota</taxon>
        <taxon>Coleoptera</taxon>
        <taxon>Polyphaga</taxon>
        <taxon>Cucujiformia</taxon>
        <taxon>Tenebrionidae</taxon>
        <taxon>Pimeliinae</taxon>
        <taxon>Asbolus</taxon>
    </lineage>
</organism>
<evidence type="ECO:0000256" key="2">
    <source>
        <dbReference type="ARBA" id="ARBA00022801"/>
    </source>
</evidence>
<keyword evidence="7" id="KW-1185">Reference proteome</keyword>
<evidence type="ECO:0000256" key="1">
    <source>
        <dbReference type="ARBA" id="ARBA00022723"/>
    </source>
</evidence>
<keyword evidence="3" id="KW-0464">Manganese</keyword>
<proteinExistence type="predicted"/>
<dbReference type="PANTHER" id="PTHR42909:SF1">
    <property type="entry name" value="CARBOHYDRATE KINASE PFKB DOMAIN-CONTAINING PROTEIN"/>
    <property type="match status" value="1"/>
</dbReference>
<dbReference type="SUPFAM" id="SSF110581">
    <property type="entry name" value="Indigoidine synthase A-like"/>
    <property type="match status" value="1"/>
</dbReference>
<dbReference type="GO" id="GO:0016798">
    <property type="term" value="F:hydrolase activity, acting on glycosyl bonds"/>
    <property type="evidence" value="ECO:0007669"/>
    <property type="project" value="UniProtKB-KW"/>
</dbReference>
<dbReference type="GO" id="GO:0005737">
    <property type="term" value="C:cytoplasm"/>
    <property type="evidence" value="ECO:0007669"/>
    <property type="project" value="TreeGrafter"/>
</dbReference>
<dbReference type="InterPro" id="IPR022830">
    <property type="entry name" value="Indigdn_synthA-like"/>
</dbReference>
<dbReference type="Proteomes" id="UP000292052">
    <property type="component" value="Unassembled WGS sequence"/>
</dbReference>
<evidence type="ECO:0000256" key="4">
    <source>
        <dbReference type="ARBA" id="ARBA00023239"/>
    </source>
</evidence>
<dbReference type="AlphaFoldDB" id="A0A482VXW5"/>
<dbReference type="InterPro" id="IPR007342">
    <property type="entry name" value="PsuG"/>
</dbReference>
<keyword evidence="5" id="KW-0326">Glycosidase</keyword>
<evidence type="ECO:0000313" key="6">
    <source>
        <dbReference type="EMBL" id="RZC37127.1"/>
    </source>
</evidence>
<accession>A0A482VXW5</accession>
<evidence type="ECO:0000256" key="5">
    <source>
        <dbReference type="ARBA" id="ARBA00023295"/>
    </source>
</evidence>